<evidence type="ECO:0000313" key="6">
    <source>
        <dbReference type="Proteomes" id="UP000007350"/>
    </source>
</evidence>
<dbReference type="InterPro" id="IPR051242">
    <property type="entry name" value="WD-EF-hand_domain"/>
</dbReference>
<dbReference type="PROSITE" id="PS50082">
    <property type="entry name" value="WD_REPEATS_2"/>
    <property type="match status" value="1"/>
</dbReference>
<gene>
    <name evidence="5" type="ORF">MOQ_000243</name>
</gene>
<keyword evidence="2" id="KW-0853">WD repeat</keyword>
<dbReference type="InterPro" id="IPR036322">
    <property type="entry name" value="WD40_repeat_dom_sf"/>
</dbReference>
<evidence type="ECO:0000256" key="2">
    <source>
        <dbReference type="PROSITE-ProRule" id="PRU00221"/>
    </source>
</evidence>
<feature type="compositionally biased region" description="Polar residues" evidence="3">
    <location>
        <begin position="1376"/>
        <end position="1396"/>
    </location>
</feature>
<feature type="region of interest" description="Disordered" evidence="3">
    <location>
        <begin position="1305"/>
        <end position="1402"/>
    </location>
</feature>
<dbReference type="Proteomes" id="UP000007350">
    <property type="component" value="Unassembled WGS sequence"/>
</dbReference>
<feature type="region of interest" description="Disordered" evidence="3">
    <location>
        <begin position="51"/>
        <end position="88"/>
    </location>
</feature>
<proteinExistence type="predicted"/>
<feature type="compositionally biased region" description="Basic and acidic residues" evidence="3">
    <location>
        <begin position="55"/>
        <end position="72"/>
    </location>
</feature>
<keyword evidence="4" id="KW-1133">Transmembrane helix</keyword>
<keyword evidence="1" id="KW-0677">Repeat</keyword>
<keyword evidence="4" id="KW-0812">Transmembrane</keyword>
<feature type="compositionally biased region" description="Polar residues" evidence="3">
    <location>
        <begin position="232"/>
        <end position="251"/>
    </location>
</feature>
<evidence type="ECO:0000256" key="3">
    <source>
        <dbReference type="SAM" id="MobiDB-lite"/>
    </source>
</evidence>
<comment type="caution">
    <text evidence="5">The sequence shown here is derived from an EMBL/GenBank/DDBJ whole genome shotgun (WGS) entry which is preliminary data.</text>
</comment>
<accession>K2NNW7</accession>
<feature type="region of interest" description="Disordered" evidence="3">
    <location>
        <begin position="230"/>
        <end position="272"/>
    </location>
</feature>
<dbReference type="Gene3D" id="2.130.10.10">
    <property type="entry name" value="YVTN repeat-like/Quinoprotein amine dehydrogenase"/>
    <property type="match status" value="4"/>
</dbReference>
<dbReference type="PANTHER" id="PTHR44324:SF4">
    <property type="entry name" value="WD40 REPEAT DOMAIN 95"/>
    <property type="match status" value="1"/>
</dbReference>
<protein>
    <submittedName>
        <fullName evidence="5">Uncharacterized protein</fullName>
    </submittedName>
</protein>
<dbReference type="SMART" id="SM00320">
    <property type="entry name" value="WD40"/>
    <property type="match status" value="8"/>
</dbReference>
<feature type="transmembrane region" description="Helical" evidence="4">
    <location>
        <begin position="21"/>
        <end position="40"/>
    </location>
</feature>
<dbReference type="InterPro" id="IPR001680">
    <property type="entry name" value="WD40_rpt"/>
</dbReference>
<dbReference type="InterPro" id="IPR015943">
    <property type="entry name" value="WD40/YVTN_repeat-like_dom_sf"/>
</dbReference>
<dbReference type="PANTHER" id="PTHR44324">
    <property type="entry name" value="WD40 REPEAT DOMAIN 95"/>
    <property type="match status" value="1"/>
</dbReference>
<feature type="repeat" description="WD" evidence="2">
    <location>
        <begin position="378"/>
        <end position="419"/>
    </location>
</feature>
<evidence type="ECO:0000256" key="1">
    <source>
        <dbReference type="ARBA" id="ARBA00022737"/>
    </source>
</evidence>
<name>K2NNW7_TRYCR</name>
<reference evidence="5 6" key="1">
    <citation type="journal article" date="2012" name="BMC Genomics">
        <title>Comparative genomic analysis of human infective Trypanosoma cruzi lineages with the bat-restricted subspecies T. cruzi marinkellei.</title>
        <authorList>
            <person name="Franzen O."/>
            <person name="Talavera-Lopez C."/>
            <person name="Ochaya S."/>
            <person name="Butler C.E."/>
            <person name="Messenger L.A."/>
            <person name="Lewis M.D."/>
            <person name="Llewellyn M.S."/>
            <person name="Marinkelle C.J."/>
            <person name="Tyler K.M."/>
            <person name="Miles M.A."/>
            <person name="Andersson B."/>
        </authorList>
    </citation>
    <scope>NUCLEOTIDE SEQUENCE [LARGE SCALE GENOMIC DNA]</scope>
    <source>
        <strain evidence="5 6">B7</strain>
    </source>
</reference>
<keyword evidence="4" id="KW-0472">Membrane</keyword>
<evidence type="ECO:0000256" key="4">
    <source>
        <dbReference type="SAM" id="Phobius"/>
    </source>
</evidence>
<organism evidence="5 6">
    <name type="scientific">Trypanosoma cruzi marinkellei</name>
    <dbReference type="NCBI Taxonomy" id="85056"/>
    <lineage>
        <taxon>Eukaryota</taxon>
        <taxon>Discoba</taxon>
        <taxon>Euglenozoa</taxon>
        <taxon>Kinetoplastea</taxon>
        <taxon>Metakinetoplastina</taxon>
        <taxon>Trypanosomatida</taxon>
        <taxon>Trypanosomatidae</taxon>
        <taxon>Trypanosoma</taxon>
        <taxon>Schizotrypanum</taxon>
    </lineage>
</organism>
<evidence type="ECO:0000313" key="5">
    <source>
        <dbReference type="EMBL" id="EKF39524.1"/>
    </source>
</evidence>
<dbReference type="SUPFAM" id="SSF50978">
    <property type="entry name" value="WD40 repeat-like"/>
    <property type="match status" value="2"/>
</dbReference>
<dbReference type="OrthoDB" id="538223at2759"/>
<sequence length="1547" mass="172539">MCFMRLFGRRGGSMPEDWWEAFLFFFFFFLFLHMYMYLFVSLGDPEALFTTQQQPKDEGERRGRRPEERAKGETGSTSESVERGSMERGLMEEAKNEVTLGVRLATRYVPNQVLPSALSWGFFVGVEDFMRLERCFAERSITHDGDPAITKEWLVHYMMQFLGEHANLHAGGVDNEEANLVAVQLLDEEKMHVYKEEVLQWASSFSIRLSAHDPLWDACEISNAELARKEQSMSSSTHASSFNKGDSSSNRSAGYSATTTTSSHEGVPRGRRLGRTRSVVRMLLRYSRPAGHAQTQRKEPARHEIVRWSDLTTNLVRDYERFHQVDDKELSFTRVRTELTSENSSLLRSLAGKEGFDADWSRVTEGRGDTEADVFTGSELHAQSADCILVSTVTGCVVTASKDGVVKLWNGKTGTFMRNLYNAGNAWVIGMFFLPDEDYILIATTKSQLTVLDFPEGNVLQKYIGCISLQTALYEVVQLSANNVQRYGMKPGECGRHRVELRKDETAEHYHARRREAQNCVFSKVLPAKPVVGFDAPTASWFDKYSGIFFFGTADGAVGAFDISADVRPSALLAGANSKPVCLLFLTEVHAGPVVGVFYTSYVTSVFTAGADGCIYRTPLGPTGKPSGESRLVAQQARAIRAMQWWPPSKFYVTIHVDRRVALWVIGRYGDPLHQFPSETQEVVSAALHPRRQRLAVLLSDKTIKVYETHGNKSLATIAQPTPDTNFTATDATRQMMERSAVDEDGVVAWHPYNSSIICCLRATVVYEPSKNQLQAESVGETEINVFEHERGAFSDRDSHDIAEEVKPRAKRLSAVGIVESRRVESHCSGVVAMAVQRQSLHLHTFDEENWRIWDLETGAIIQQVNVPRVARAEHMPLKRATVASCSWTTSLQVRLVTGGQDTSILTWDPATCLPLAAEMLVNDVSEQLDSDVNLMSHRNKLIAWSARLCRVTTFNTGSILPSGIEESKSVLLRVPSLASITACCVVRDAYLCVGTGDARIFFFSLRGGAPTHDCVLREKTEDGKGAVVHLIFLNEQNQNLLLAILDIGILFVYSYVKQAVVYRMSLGRRFECRIRKALYIPEDGTVVYGDSLGRIRVVDVRGCTSLSVEFRQAFILRSTFQGATDEITSLESFCSSGRRYLLVGSLDRMARLFYLDDTDWLHAPFSNVAMQQAAVTAVKFVGAFGRDTWRLSDPTTFSEEPPTALRVPANNTAEDEMLLENILHPETRPESLRSFMDSLVDDEFSVSRARSRRGTKAITPLSGSGSPKGLLTRPFFLTDVSHAQEEVTHVPSLSVLSSTESARQLAMAQATQRMQEQQGPSIPSGDEEGGAPSISQGIDRVSPMAPAIGRRPQFRTRAGEKFSSRYSVLRPTEPRLQSPSLDRQTEGPSEGTNPYQGFLAGSLSPPKKRIALLTMARRLEAVLPRGFANGELFKNANELLMADAQLGLRQTKSGRNRQERVDPQLALENQRQLEERVNEYKKRQEKKRCDKRNTLMPFAARHELIPVVFPQPSVLSNEGNFGLAWMLNASSMGLPQKTFAHASNAM</sequence>
<feature type="compositionally biased region" description="Polar residues" evidence="3">
    <location>
        <begin position="1310"/>
        <end position="1322"/>
    </location>
</feature>
<dbReference type="EMBL" id="AHKC01000935">
    <property type="protein sequence ID" value="EKF39524.1"/>
    <property type="molecule type" value="Genomic_DNA"/>
</dbReference>
<feature type="compositionally biased region" description="Low complexity" evidence="3">
    <location>
        <begin position="252"/>
        <end position="263"/>
    </location>
</feature>
<keyword evidence="6" id="KW-1185">Reference proteome</keyword>